<evidence type="ECO:0000313" key="8">
    <source>
        <dbReference type="Proteomes" id="UP001596500"/>
    </source>
</evidence>
<evidence type="ECO:0000256" key="5">
    <source>
        <dbReference type="ARBA" id="ARBA00023284"/>
    </source>
</evidence>
<dbReference type="Gene3D" id="3.40.30.10">
    <property type="entry name" value="Glutaredoxin"/>
    <property type="match status" value="1"/>
</dbReference>
<gene>
    <name evidence="7" type="primary">resA</name>
    <name evidence="7" type="ORF">ACFQNG_12000</name>
</gene>
<sequence>MNNQQRYWIRRVLLLVMLGLLGYALFQSMSEPDDANLEVGEEAPNFEFQTLEGKKAELSDYRGKVVLLNFWATWCKPCRTEMPDMQGTYNKFKNREVEILAVNIAEQPVTINGFVRSLGLTFPIGLDPQKEITKMYKVGPIPSSFFIDANGKITGIYQGQMNASQIEQGILDALK</sequence>
<dbReference type="Pfam" id="PF00578">
    <property type="entry name" value="AhpC-TSA"/>
    <property type="match status" value="1"/>
</dbReference>
<dbReference type="NCBIfam" id="NF002854">
    <property type="entry name" value="PRK03147.1"/>
    <property type="match status" value="1"/>
</dbReference>
<keyword evidence="3" id="KW-0735">Signal-anchor</keyword>
<keyword evidence="3" id="KW-0812">Transmembrane</keyword>
<dbReference type="PROSITE" id="PS51352">
    <property type="entry name" value="THIOREDOXIN_2"/>
    <property type="match status" value="1"/>
</dbReference>
<dbReference type="EMBL" id="JBHTBW010000038">
    <property type="protein sequence ID" value="MFC7441817.1"/>
    <property type="molecule type" value="Genomic_DNA"/>
</dbReference>
<keyword evidence="8" id="KW-1185">Reference proteome</keyword>
<reference evidence="8" key="1">
    <citation type="journal article" date="2019" name="Int. J. Syst. Evol. Microbiol.">
        <title>The Global Catalogue of Microorganisms (GCM) 10K type strain sequencing project: providing services to taxonomists for standard genome sequencing and annotation.</title>
        <authorList>
            <consortium name="The Broad Institute Genomics Platform"/>
            <consortium name="The Broad Institute Genome Sequencing Center for Infectious Disease"/>
            <person name="Wu L."/>
            <person name="Ma J."/>
        </authorList>
    </citation>
    <scope>NUCLEOTIDE SEQUENCE [LARGE SCALE GENOMIC DNA]</scope>
    <source>
        <strain evidence="8">CGMCC 1.12942</strain>
    </source>
</reference>
<protein>
    <submittedName>
        <fullName evidence="7">Thiol-disulfide oxidoreductase ResA</fullName>
    </submittedName>
</protein>
<evidence type="ECO:0000256" key="2">
    <source>
        <dbReference type="ARBA" id="ARBA00022748"/>
    </source>
</evidence>
<dbReference type="InterPro" id="IPR000866">
    <property type="entry name" value="AhpC/TSA"/>
</dbReference>
<dbReference type="CDD" id="cd02966">
    <property type="entry name" value="TlpA_like_family"/>
    <property type="match status" value="1"/>
</dbReference>
<comment type="caution">
    <text evidence="7">The sequence shown here is derived from an EMBL/GenBank/DDBJ whole genome shotgun (WGS) entry which is preliminary data.</text>
</comment>
<dbReference type="PANTHER" id="PTHR42852:SF6">
    <property type="entry name" value="THIOL:DISULFIDE INTERCHANGE PROTEIN DSBE"/>
    <property type="match status" value="1"/>
</dbReference>
<dbReference type="Proteomes" id="UP001596500">
    <property type="component" value="Unassembled WGS sequence"/>
</dbReference>
<proteinExistence type="predicted"/>
<evidence type="ECO:0000313" key="7">
    <source>
        <dbReference type="EMBL" id="MFC7441817.1"/>
    </source>
</evidence>
<evidence type="ECO:0000256" key="4">
    <source>
        <dbReference type="ARBA" id="ARBA00023157"/>
    </source>
</evidence>
<keyword evidence="4" id="KW-1015">Disulfide bond</keyword>
<keyword evidence="2" id="KW-0201">Cytochrome c-type biogenesis</keyword>
<dbReference type="SUPFAM" id="SSF52833">
    <property type="entry name" value="Thioredoxin-like"/>
    <property type="match status" value="1"/>
</dbReference>
<name>A0ABW2RL87_9BACL</name>
<evidence type="ECO:0000259" key="6">
    <source>
        <dbReference type="PROSITE" id="PS51352"/>
    </source>
</evidence>
<dbReference type="PANTHER" id="PTHR42852">
    <property type="entry name" value="THIOL:DISULFIDE INTERCHANGE PROTEIN DSBE"/>
    <property type="match status" value="1"/>
</dbReference>
<keyword evidence="5" id="KW-0676">Redox-active center</keyword>
<accession>A0ABW2RL87</accession>
<dbReference type="InterPro" id="IPR013766">
    <property type="entry name" value="Thioredoxin_domain"/>
</dbReference>
<evidence type="ECO:0000256" key="1">
    <source>
        <dbReference type="ARBA" id="ARBA00004196"/>
    </source>
</evidence>
<dbReference type="InterPro" id="IPR050553">
    <property type="entry name" value="Thioredoxin_ResA/DsbE_sf"/>
</dbReference>
<comment type="subcellular location">
    <subcellularLocation>
        <location evidence="1">Cell envelope</location>
    </subcellularLocation>
</comment>
<feature type="domain" description="Thioredoxin" evidence="6">
    <location>
        <begin position="37"/>
        <end position="175"/>
    </location>
</feature>
<organism evidence="7 8">
    <name type="scientific">Laceyella putida</name>
    <dbReference type="NCBI Taxonomy" id="110101"/>
    <lineage>
        <taxon>Bacteria</taxon>
        <taxon>Bacillati</taxon>
        <taxon>Bacillota</taxon>
        <taxon>Bacilli</taxon>
        <taxon>Bacillales</taxon>
        <taxon>Thermoactinomycetaceae</taxon>
        <taxon>Laceyella</taxon>
    </lineage>
</organism>
<evidence type="ECO:0000256" key="3">
    <source>
        <dbReference type="ARBA" id="ARBA00022968"/>
    </source>
</evidence>
<dbReference type="InterPro" id="IPR036249">
    <property type="entry name" value="Thioredoxin-like_sf"/>
</dbReference>
<dbReference type="RefSeq" id="WP_379865296.1">
    <property type="nucleotide sequence ID" value="NZ_JBHTBW010000038.1"/>
</dbReference>